<keyword evidence="1" id="KW-0472">Membrane</keyword>
<evidence type="ECO:0000256" key="1">
    <source>
        <dbReference type="SAM" id="Phobius"/>
    </source>
</evidence>
<dbReference type="EMBL" id="NNAY01002801">
    <property type="protein sequence ID" value="OXU20542.1"/>
    <property type="molecule type" value="Genomic_DNA"/>
</dbReference>
<reference evidence="2 3" key="1">
    <citation type="journal article" date="2017" name="Curr. Biol.">
        <title>The Evolution of Venom by Co-option of Single-Copy Genes.</title>
        <authorList>
            <person name="Martinson E.O."/>
            <person name="Mrinalini"/>
            <person name="Kelkar Y.D."/>
            <person name="Chang C.H."/>
            <person name="Werren J.H."/>
        </authorList>
    </citation>
    <scope>NUCLEOTIDE SEQUENCE [LARGE SCALE GENOMIC DNA]</scope>
    <source>
        <strain evidence="2 3">Alberta</strain>
        <tissue evidence="2">Whole body</tissue>
    </source>
</reference>
<proteinExistence type="predicted"/>
<dbReference type="Proteomes" id="UP000215335">
    <property type="component" value="Unassembled WGS sequence"/>
</dbReference>
<dbReference type="AlphaFoldDB" id="A0A232EQE0"/>
<evidence type="ECO:0000313" key="3">
    <source>
        <dbReference type="Proteomes" id="UP000215335"/>
    </source>
</evidence>
<gene>
    <name evidence="2" type="ORF">TSAR_016721</name>
</gene>
<keyword evidence="3" id="KW-1185">Reference proteome</keyword>
<keyword evidence="1" id="KW-0812">Transmembrane</keyword>
<accession>A0A232EQE0</accession>
<sequence>MSRALVSRLRGKVLLPAAPILVQRSWIHQRQQQAPRRDELLERLERCKLACKKLWMTSLDTVLSSSKSFVGSNSNRSKVLASTGTLLALQVLTIFHFFLIRLSHGIELLIDSLNFYIDS</sequence>
<name>A0A232EQE0_9HYME</name>
<comment type="caution">
    <text evidence="2">The sequence shown here is derived from an EMBL/GenBank/DDBJ whole genome shotgun (WGS) entry which is preliminary data.</text>
</comment>
<evidence type="ECO:0000313" key="2">
    <source>
        <dbReference type="EMBL" id="OXU20542.1"/>
    </source>
</evidence>
<protein>
    <submittedName>
        <fullName evidence="2">Uncharacterized protein</fullName>
    </submittedName>
</protein>
<feature type="transmembrane region" description="Helical" evidence="1">
    <location>
        <begin position="79"/>
        <end position="99"/>
    </location>
</feature>
<keyword evidence="1" id="KW-1133">Transmembrane helix</keyword>
<organism evidence="2 3">
    <name type="scientific">Trichomalopsis sarcophagae</name>
    <dbReference type="NCBI Taxonomy" id="543379"/>
    <lineage>
        <taxon>Eukaryota</taxon>
        <taxon>Metazoa</taxon>
        <taxon>Ecdysozoa</taxon>
        <taxon>Arthropoda</taxon>
        <taxon>Hexapoda</taxon>
        <taxon>Insecta</taxon>
        <taxon>Pterygota</taxon>
        <taxon>Neoptera</taxon>
        <taxon>Endopterygota</taxon>
        <taxon>Hymenoptera</taxon>
        <taxon>Apocrita</taxon>
        <taxon>Proctotrupomorpha</taxon>
        <taxon>Chalcidoidea</taxon>
        <taxon>Pteromalidae</taxon>
        <taxon>Pteromalinae</taxon>
        <taxon>Trichomalopsis</taxon>
    </lineage>
</organism>